<dbReference type="GeneID" id="77953312"/>
<dbReference type="RefSeq" id="YP_010676947.1">
    <property type="nucleotide sequence ID" value="NC_071015.1"/>
</dbReference>
<dbReference type="EMBL" id="MZ348422">
    <property type="protein sequence ID" value="QYN80135.1"/>
    <property type="molecule type" value="Genomic_DNA"/>
</dbReference>
<keyword evidence="3" id="KW-1185">Reference proteome</keyword>
<feature type="region of interest" description="Disordered" evidence="1">
    <location>
        <begin position="200"/>
        <end position="258"/>
    </location>
</feature>
<reference evidence="2" key="1">
    <citation type="journal article" date="2021" name="Viruses">
        <title>Novel Viruses That Lyse Plant and Human Strains of Kosakonia cowanii.</title>
        <authorList>
            <person name="Petrzik K."/>
            <person name="Brazdova S."/>
            <person name="Krawczyk K."/>
        </authorList>
    </citation>
    <scope>NUCLEOTIDE SEQUENCE</scope>
</reference>
<feature type="compositionally biased region" description="Polar residues" evidence="1">
    <location>
        <begin position="205"/>
        <end position="215"/>
    </location>
</feature>
<evidence type="ECO:0000313" key="2">
    <source>
        <dbReference type="EMBL" id="QYN80135.1"/>
    </source>
</evidence>
<dbReference type="KEGG" id="vg:77953312"/>
<proteinExistence type="predicted"/>
<dbReference type="Proteomes" id="UP000828443">
    <property type="component" value="Segment"/>
</dbReference>
<protein>
    <submittedName>
        <fullName evidence="2">Uncharacterized protein</fullName>
    </submittedName>
</protein>
<sequence>MTKTPTIMQYLVDLVAKSKLQAAYASGDAELIAKQEKYYKGLSESEVTFTKPFNSALTGGKWQTTMTCKSRGFQITKLTYNTGTIKALTAAVIQGMAQKSSLDLISVAGVYFVEGSDNIHLVVEKDSNIFEALKLTGFEIPVDAFKTTVYDARNEELKADGHVDIDHSVVAGRILLSYIQRQQIAKTDSPLEQIRARAEAGENVVNDQPYENTASPKVASSYDSTGALTAQKPEEEVTEENTAPEAPVKVTTQTSKKK</sequence>
<organism evidence="2 3">
    <name type="scientific">Kosakonia phage Kc263</name>
    <dbReference type="NCBI Taxonomy" id="2863194"/>
    <lineage>
        <taxon>Viruses</taxon>
        <taxon>Duplodnaviria</taxon>
        <taxon>Heunggongvirae</taxon>
        <taxon>Uroviricota</taxon>
        <taxon>Caudoviricetes</taxon>
        <taxon>Chimalliviridae</taxon>
        <taxon>Branisovskavirus</taxon>
        <taxon>Branisovskavirus Kc263</taxon>
    </lineage>
</organism>
<evidence type="ECO:0000256" key="1">
    <source>
        <dbReference type="SAM" id="MobiDB-lite"/>
    </source>
</evidence>
<evidence type="ECO:0000313" key="3">
    <source>
        <dbReference type="Proteomes" id="UP000828443"/>
    </source>
</evidence>
<name>A0AAE8BEJ2_9CAUD</name>
<accession>A0AAE8BEJ2</accession>